<evidence type="ECO:0000259" key="8">
    <source>
        <dbReference type="Pfam" id="PF00171"/>
    </source>
</evidence>
<dbReference type="InterPro" id="IPR012134">
    <property type="entry name" value="Glu-5-SA_DH"/>
</dbReference>
<feature type="domain" description="Aldehyde dehydrogenase" evidence="8">
    <location>
        <begin position="310"/>
        <end position="408"/>
    </location>
</feature>
<dbReference type="InterPro" id="IPR000965">
    <property type="entry name" value="GPR_dom"/>
</dbReference>
<evidence type="ECO:0000256" key="1">
    <source>
        <dbReference type="ARBA" id="ARBA00004985"/>
    </source>
</evidence>
<comment type="subcellular location">
    <subcellularLocation>
        <location evidence="7">Cytoplasm</location>
    </subcellularLocation>
</comment>
<dbReference type="HAMAP" id="MF_00412">
    <property type="entry name" value="ProA"/>
    <property type="match status" value="1"/>
</dbReference>
<proteinExistence type="inferred from homology"/>
<evidence type="ECO:0000256" key="3">
    <source>
        <dbReference type="ARBA" id="ARBA00022650"/>
    </source>
</evidence>
<dbReference type="Gene3D" id="3.40.309.10">
    <property type="entry name" value="Aldehyde Dehydrogenase, Chain A, domain 2"/>
    <property type="match status" value="1"/>
</dbReference>
<keyword evidence="7" id="KW-0963">Cytoplasm</keyword>
<dbReference type="InterPro" id="IPR016161">
    <property type="entry name" value="Ald_DH/histidinol_DH"/>
</dbReference>
<protein>
    <recommendedName>
        <fullName evidence="7">Gamma-glutamyl phosphate reductase</fullName>
        <shortName evidence="7">GPR</shortName>
        <ecNumber evidence="7">1.2.1.41</ecNumber>
    </recommendedName>
    <alternativeName>
        <fullName evidence="7">Glutamate-5-semialdehyde dehydrogenase</fullName>
    </alternativeName>
    <alternativeName>
        <fullName evidence="7">Glutamyl-gamma-semialdehyde dehydrogenase</fullName>
        <shortName evidence="7">GSA dehydrogenase</shortName>
    </alternativeName>
</protein>
<dbReference type="FunFam" id="3.40.309.10:FF:000006">
    <property type="entry name" value="Gamma-glutamyl phosphate reductase"/>
    <property type="match status" value="1"/>
</dbReference>
<evidence type="ECO:0000256" key="4">
    <source>
        <dbReference type="ARBA" id="ARBA00022857"/>
    </source>
</evidence>
<dbReference type="CDD" id="cd07079">
    <property type="entry name" value="ALDH_F18-19_ProA-GPR"/>
    <property type="match status" value="1"/>
</dbReference>
<dbReference type="NCBIfam" id="TIGR00407">
    <property type="entry name" value="proA"/>
    <property type="match status" value="1"/>
</dbReference>
<dbReference type="Proteomes" id="UP001164748">
    <property type="component" value="Chromosome"/>
</dbReference>
<evidence type="ECO:0000256" key="5">
    <source>
        <dbReference type="ARBA" id="ARBA00023002"/>
    </source>
</evidence>
<comment type="catalytic activity">
    <reaction evidence="6 7">
        <text>L-glutamate 5-semialdehyde + phosphate + NADP(+) = L-glutamyl 5-phosphate + NADPH + H(+)</text>
        <dbReference type="Rhea" id="RHEA:19541"/>
        <dbReference type="ChEBI" id="CHEBI:15378"/>
        <dbReference type="ChEBI" id="CHEBI:43474"/>
        <dbReference type="ChEBI" id="CHEBI:57783"/>
        <dbReference type="ChEBI" id="CHEBI:58066"/>
        <dbReference type="ChEBI" id="CHEBI:58274"/>
        <dbReference type="ChEBI" id="CHEBI:58349"/>
        <dbReference type="EC" id="1.2.1.41"/>
    </reaction>
</comment>
<keyword evidence="3 7" id="KW-0641">Proline biosynthesis</keyword>
<evidence type="ECO:0000313" key="10">
    <source>
        <dbReference type="Proteomes" id="UP001164748"/>
    </source>
</evidence>
<keyword evidence="4 7" id="KW-0521">NADP</keyword>
<dbReference type="NCBIfam" id="NF001221">
    <property type="entry name" value="PRK00197.1"/>
    <property type="match status" value="1"/>
</dbReference>
<dbReference type="GO" id="GO:0050661">
    <property type="term" value="F:NADP binding"/>
    <property type="evidence" value="ECO:0007669"/>
    <property type="project" value="InterPro"/>
</dbReference>
<accession>A0AA47KM50</accession>
<evidence type="ECO:0000256" key="7">
    <source>
        <dbReference type="HAMAP-Rule" id="MF_00412"/>
    </source>
</evidence>
<dbReference type="RefSeq" id="WP_269579501.1">
    <property type="nucleotide sequence ID" value="NZ_CP114588.1"/>
</dbReference>
<evidence type="ECO:0000256" key="6">
    <source>
        <dbReference type="ARBA" id="ARBA00049024"/>
    </source>
</evidence>
<gene>
    <name evidence="7" type="primary">proA</name>
    <name evidence="9" type="ORF">N8M53_03510</name>
</gene>
<dbReference type="EMBL" id="CP114588">
    <property type="protein sequence ID" value="WBA09293.1"/>
    <property type="molecule type" value="Genomic_DNA"/>
</dbReference>
<dbReference type="EC" id="1.2.1.41" evidence="7"/>
<comment type="pathway">
    <text evidence="1 7">Amino-acid biosynthesis; L-proline biosynthesis; L-glutamate 5-semialdehyde from L-glutamate: step 2/2.</text>
</comment>
<dbReference type="GO" id="GO:0055129">
    <property type="term" value="P:L-proline biosynthetic process"/>
    <property type="evidence" value="ECO:0007669"/>
    <property type="project" value="UniProtKB-UniRule"/>
</dbReference>
<keyword evidence="2 7" id="KW-0028">Amino-acid biosynthesis</keyword>
<dbReference type="InterPro" id="IPR015590">
    <property type="entry name" value="Aldehyde_DH_dom"/>
</dbReference>
<dbReference type="SUPFAM" id="SSF53720">
    <property type="entry name" value="ALDH-like"/>
    <property type="match status" value="1"/>
</dbReference>
<comment type="function">
    <text evidence="7">Catalyzes the NADPH-dependent reduction of L-glutamate 5-phosphate into L-glutamate 5-semialdehyde and phosphate. The product spontaneously undergoes cyclization to form 1-pyrroline-5-carboxylate.</text>
</comment>
<name>A0AA47KM50_9GAMM</name>
<dbReference type="Gene3D" id="3.40.605.10">
    <property type="entry name" value="Aldehyde Dehydrogenase, Chain A, domain 1"/>
    <property type="match status" value="1"/>
</dbReference>
<dbReference type="GO" id="GO:0004350">
    <property type="term" value="F:glutamate-5-semialdehyde dehydrogenase activity"/>
    <property type="evidence" value="ECO:0007669"/>
    <property type="project" value="UniProtKB-UniRule"/>
</dbReference>
<dbReference type="PROSITE" id="PS01223">
    <property type="entry name" value="PROA"/>
    <property type="match status" value="1"/>
</dbReference>
<evidence type="ECO:0000256" key="2">
    <source>
        <dbReference type="ARBA" id="ARBA00022605"/>
    </source>
</evidence>
<dbReference type="PIRSF" id="PIRSF000151">
    <property type="entry name" value="GPR"/>
    <property type="match status" value="1"/>
</dbReference>
<dbReference type="InterPro" id="IPR016163">
    <property type="entry name" value="Ald_DH_C"/>
</dbReference>
<dbReference type="AlphaFoldDB" id="A0AA47KM50"/>
<feature type="domain" description="Aldehyde dehydrogenase" evidence="8">
    <location>
        <begin position="6"/>
        <end position="280"/>
    </location>
</feature>
<sequence length="417" mass="44494">MNLQNMGKAAKEAAHQLAVTSTATKNQALAMIADELDAQQTAILAANESDLAAAREADMDPAMLDRLTLTPDRLTNMASDVRQVIALADPVGQMIDHKLLENGMSLSKRREPLGVIGVIYEARPNVTIDIAALCLKTGNAAILRGGKETFSTNQVLVKVIQTGLEKAGLPHASVQYIEKPDRALVSELLTLDDYVDMIIPRGGAGLHKMCKQNSTIPVIIGGFGISHLYVDHSADLDKAPDVILNAKTDRPSACNALDTLLVHKDVAAQLFARLLTAFNQHGLHIVAGSSALPYLDGVAQLREAQAGDFDTEWLGPTLGVVVVDSVDEALAHMRAHNASHSDAILTNDLQAAETFINGAGSAAVYVNASTRFTDGAQFGLGAEVAVSTQKLHARGPMGLEELTTYKWVGRADYLSRH</sequence>
<evidence type="ECO:0000313" key="9">
    <source>
        <dbReference type="EMBL" id="WBA09293.1"/>
    </source>
</evidence>
<reference evidence="9" key="1">
    <citation type="submission" date="2022-09" db="EMBL/GenBank/DDBJ databases">
        <authorList>
            <person name="Li Z.-J."/>
        </authorList>
    </citation>
    <scope>NUCLEOTIDE SEQUENCE</scope>
    <source>
        <strain evidence="9">TGB11</strain>
    </source>
</reference>
<dbReference type="InterPro" id="IPR020593">
    <property type="entry name" value="G-glutamylP_reductase_CS"/>
</dbReference>
<comment type="similarity">
    <text evidence="7">Belongs to the gamma-glutamyl phosphate reductase family.</text>
</comment>
<dbReference type="GO" id="GO:0005737">
    <property type="term" value="C:cytoplasm"/>
    <property type="evidence" value="ECO:0007669"/>
    <property type="project" value="UniProtKB-SubCell"/>
</dbReference>
<dbReference type="InterPro" id="IPR016162">
    <property type="entry name" value="Ald_DH_N"/>
</dbReference>
<dbReference type="PANTHER" id="PTHR11063:SF8">
    <property type="entry name" value="DELTA-1-PYRROLINE-5-CARBOXYLATE SYNTHASE"/>
    <property type="match status" value="1"/>
</dbReference>
<dbReference type="Pfam" id="PF00171">
    <property type="entry name" value="Aldedh"/>
    <property type="match status" value="2"/>
</dbReference>
<keyword evidence="5 7" id="KW-0560">Oxidoreductase</keyword>
<organism evidence="9 10">
    <name type="scientific">Salinivibrio kushneri</name>
    <dbReference type="NCBI Taxonomy" id="1908198"/>
    <lineage>
        <taxon>Bacteria</taxon>
        <taxon>Pseudomonadati</taxon>
        <taxon>Pseudomonadota</taxon>
        <taxon>Gammaproteobacteria</taxon>
        <taxon>Vibrionales</taxon>
        <taxon>Vibrionaceae</taxon>
        <taxon>Salinivibrio</taxon>
    </lineage>
</organism>
<dbReference type="PANTHER" id="PTHR11063">
    <property type="entry name" value="GLUTAMATE SEMIALDEHYDE DEHYDROGENASE"/>
    <property type="match status" value="1"/>
</dbReference>